<evidence type="ECO:0000256" key="7">
    <source>
        <dbReference type="ARBA" id="ARBA00022842"/>
    </source>
</evidence>
<comment type="cofactor">
    <cofactor evidence="1">
        <name>Mg(2+)</name>
        <dbReference type="ChEBI" id="CHEBI:18420"/>
    </cofactor>
</comment>
<dbReference type="GO" id="GO:0016779">
    <property type="term" value="F:nucleotidyltransferase activity"/>
    <property type="evidence" value="ECO:0007669"/>
    <property type="project" value="UniProtKB-KW"/>
</dbReference>
<protein>
    <submittedName>
        <fullName evidence="9">Nucleotidyltransferase family protein</fullName>
    </submittedName>
</protein>
<evidence type="ECO:0000259" key="8">
    <source>
        <dbReference type="Pfam" id="PF18765"/>
    </source>
</evidence>
<feature type="domain" description="Polymerase beta nucleotidyltransferase" evidence="8">
    <location>
        <begin position="72"/>
        <end position="155"/>
    </location>
</feature>
<comment type="caution">
    <text evidence="9">The sequence shown here is derived from an EMBL/GenBank/DDBJ whole genome shotgun (WGS) entry which is preliminary data.</text>
</comment>
<dbReference type="PANTHER" id="PTHR33571">
    <property type="entry name" value="SSL8005 PROTEIN"/>
    <property type="match status" value="1"/>
</dbReference>
<dbReference type="EMBL" id="DUFW01000048">
    <property type="protein sequence ID" value="HIH21614.1"/>
    <property type="molecule type" value="Genomic_DNA"/>
</dbReference>
<sequence>MAYTEVKERNGRKYYYRVVSVRLGSKVSKKREYLGANLFRRELLQKQSSADERLECKSRVRKKAVLEAVKPKIIEVLRKNKVKKAGIFGSFAHGKQEKNSDIDVLIQPAKGMSLLGFVKLKLLLESRLKRKIDLISYNGLNPRLKARILNEEVRIL</sequence>
<evidence type="ECO:0000313" key="9">
    <source>
        <dbReference type="EMBL" id="HIH21614.1"/>
    </source>
</evidence>
<keyword evidence="3" id="KW-0548">Nucleotidyltransferase</keyword>
<dbReference type="SUPFAM" id="SSF81301">
    <property type="entry name" value="Nucleotidyltransferase"/>
    <property type="match status" value="1"/>
</dbReference>
<accession>A0A7J4JVW4</accession>
<dbReference type="GO" id="GO:0046872">
    <property type="term" value="F:metal ion binding"/>
    <property type="evidence" value="ECO:0007669"/>
    <property type="project" value="UniProtKB-KW"/>
</dbReference>
<evidence type="ECO:0000256" key="2">
    <source>
        <dbReference type="ARBA" id="ARBA00022679"/>
    </source>
</evidence>
<evidence type="ECO:0000313" key="11">
    <source>
        <dbReference type="Proteomes" id="UP000527315"/>
    </source>
</evidence>
<dbReference type="Proteomes" id="UP000590964">
    <property type="component" value="Unassembled WGS sequence"/>
</dbReference>
<evidence type="ECO:0000256" key="4">
    <source>
        <dbReference type="ARBA" id="ARBA00022723"/>
    </source>
</evidence>
<dbReference type="Proteomes" id="UP000527315">
    <property type="component" value="Unassembled WGS sequence"/>
</dbReference>
<evidence type="ECO:0000256" key="3">
    <source>
        <dbReference type="ARBA" id="ARBA00022695"/>
    </source>
</evidence>
<dbReference type="InterPro" id="IPR043519">
    <property type="entry name" value="NT_sf"/>
</dbReference>
<evidence type="ECO:0000313" key="12">
    <source>
        <dbReference type="Proteomes" id="UP000590964"/>
    </source>
</evidence>
<dbReference type="InterPro" id="IPR041633">
    <property type="entry name" value="Polbeta"/>
</dbReference>
<keyword evidence="5" id="KW-0547">Nucleotide-binding</keyword>
<dbReference type="GO" id="GO:0005524">
    <property type="term" value="F:ATP binding"/>
    <property type="evidence" value="ECO:0007669"/>
    <property type="project" value="UniProtKB-KW"/>
</dbReference>
<reference evidence="11 12" key="1">
    <citation type="journal article" date="2020" name="bioRxiv">
        <title>A rank-normalized archaeal taxonomy based on genome phylogeny resolves widespread incomplete and uneven classifications.</title>
        <authorList>
            <person name="Rinke C."/>
            <person name="Chuvochina M."/>
            <person name="Mussig A.J."/>
            <person name="Chaumeil P.-A."/>
            <person name="Waite D.W."/>
            <person name="Whitman W.B."/>
            <person name="Parks D.H."/>
            <person name="Hugenholtz P."/>
        </authorList>
    </citation>
    <scope>NUCLEOTIDE SEQUENCE [LARGE SCALE GENOMIC DNA]</scope>
</reference>
<proteinExistence type="predicted"/>
<organism evidence="9 12">
    <name type="scientific">Candidatus Iainarchaeum sp</name>
    <dbReference type="NCBI Taxonomy" id="3101447"/>
    <lineage>
        <taxon>Archaea</taxon>
        <taxon>Candidatus Iainarchaeota</taxon>
        <taxon>Candidatus Iainarchaeia</taxon>
        <taxon>Candidatus Iainarchaeales</taxon>
        <taxon>Candidatus Iainarchaeaceae</taxon>
        <taxon>Candidatus Iainarchaeum</taxon>
    </lineage>
</organism>
<evidence type="ECO:0000256" key="1">
    <source>
        <dbReference type="ARBA" id="ARBA00001946"/>
    </source>
</evidence>
<dbReference type="AlphaFoldDB" id="A0A7J4JVW4"/>
<dbReference type="InterPro" id="IPR052038">
    <property type="entry name" value="Type-VII_TA_antitoxin"/>
</dbReference>
<keyword evidence="6" id="KW-0067">ATP-binding</keyword>
<name>A0A7J4JVW4_9ARCH</name>
<dbReference type="Pfam" id="PF18765">
    <property type="entry name" value="Polbeta"/>
    <property type="match status" value="1"/>
</dbReference>
<gene>
    <name evidence="9" type="ORF">HA222_03080</name>
    <name evidence="10" type="ORF">HA227_00005</name>
</gene>
<dbReference type="EMBL" id="DUFJ01000001">
    <property type="protein sequence ID" value="HIH32616.1"/>
    <property type="molecule type" value="Genomic_DNA"/>
</dbReference>
<keyword evidence="2 9" id="KW-0808">Transferase</keyword>
<dbReference type="PANTHER" id="PTHR33571:SF14">
    <property type="entry name" value="PROTEIN ADENYLYLTRANSFERASE MJ0435-RELATED"/>
    <property type="match status" value="1"/>
</dbReference>
<evidence type="ECO:0000313" key="10">
    <source>
        <dbReference type="EMBL" id="HIH32616.1"/>
    </source>
</evidence>
<dbReference type="CDD" id="cd05403">
    <property type="entry name" value="NT_KNTase_like"/>
    <property type="match status" value="1"/>
</dbReference>
<dbReference type="Gene3D" id="3.30.460.10">
    <property type="entry name" value="Beta Polymerase, domain 2"/>
    <property type="match status" value="1"/>
</dbReference>
<evidence type="ECO:0000256" key="5">
    <source>
        <dbReference type="ARBA" id="ARBA00022741"/>
    </source>
</evidence>
<keyword evidence="7" id="KW-0460">Magnesium</keyword>
<keyword evidence="4" id="KW-0479">Metal-binding</keyword>
<evidence type="ECO:0000256" key="6">
    <source>
        <dbReference type="ARBA" id="ARBA00022840"/>
    </source>
</evidence>